<evidence type="ECO:0000313" key="2">
    <source>
        <dbReference type="Proteomes" id="UP000823749"/>
    </source>
</evidence>
<organism evidence="1 2">
    <name type="scientific">Rhododendron griersonianum</name>
    <dbReference type="NCBI Taxonomy" id="479676"/>
    <lineage>
        <taxon>Eukaryota</taxon>
        <taxon>Viridiplantae</taxon>
        <taxon>Streptophyta</taxon>
        <taxon>Embryophyta</taxon>
        <taxon>Tracheophyta</taxon>
        <taxon>Spermatophyta</taxon>
        <taxon>Magnoliopsida</taxon>
        <taxon>eudicotyledons</taxon>
        <taxon>Gunneridae</taxon>
        <taxon>Pentapetalae</taxon>
        <taxon>asterids</taxon>
        <taxon>Ericales</taxon>
        <taxon>Ericaceae</taxon>
        <taxon>Ericoideae</taxon>
        <taxon>Rhodoreae</taxon>
        <taxon>Rhododendron</taxon>
    </lineage>
</organism>
<keyword evidence="2" id="KW-1185">Reference proteome</keyword>
<reference evidence="1" key="1">
    <citation type="submission" date="2020-08" db="EMBL/GenBank/DDBJ databases">
        <title>Plant Genome Project.</title>
        <authorList>
            <person name="Zhang R.-G."/>
        </authorList>
    </citation>
    <scope>NUCLEOTIDE SEQUENCE</scope>
    <source>
        <strain evidence="1">WSP0</strain>
        <tissue evidence="1">Leaf</tissue>
    </source>
</reference>
<dbReference type="EMBL" id="JACTNZ010000003">
    <property type="protein sequence ID" value="KAG5557833.1"/>
    <property type="molecule type" value="Genomic_DNA"/>
</dbReference>
<gene>
    <name evidence="1" type="ORF">RHGRI_007913</name>
</gene>
<comment type="caution">
    <text evidence="1">The sequence shown here is derived from an EMBL/GenBank/DDBJ whole genome shotgun (WGS) entry which is preliminary data.</text>
</comment>
<accession>A0AAV6KYD2</accession>
<dbReference type="Proteomes" id="UP000823749">
    <property type="component" value="Chromosome 3"/>
</dbReference>
<name>A0AAV6KYD2_9ERIC</name>
<proteinExistence type="predicted"/>
<protein>
    <submittedName>
        <fullName evidence="1">Uncharacterized protein</fullName>
    </submittedName>
</protein>
<evidence type="ECO:0000313" key="1">
    <source>
        <dbReference type="EMBL" id="KAG5557833.1"/>
    </source>
</evidence>
<dbReference type="AlphaFoldDB" id="A0AAV6KYD2"/>
<sequence>MASPVLKGDNKQGILLCVSEGSPLRDCGPIFSDFRGMKLWFLLPRVHEALPGRSSQNAFPHIFNFPEQVVQLFR</sequence>